<gene>
    <name evidence="7" type="ORF">HRQ87_19430</name>
</gene>
<sequence>MFDESSLRLIRTAPNLPGLEAEMLGELLTEAHIELATIRIEILGEDEVRRNVLLDKVRRLATTFEAYVALDLQPAQTQAAAFVAASAHQVITSATEGRAVGPTLLSSDAVSSTIASTLLFLIADRAADAAEAASKLIAVGEDHAIRRALIISIRELAKGELSKISERNLEGEWVAADDSRQHATNLLFRECAQVIQGLAVEALGEAETLEDLEQKLVRVISLSEPDGNELPEGIVGLMHEQYAGPHHVATLLLRLLPRVRQAMLVRTPAPSGANPTTWKEWLLPQVQKRPFLWTNHLSAVATGYLDRGASMVMTTPTGSGKTTLSVLKIASVLCADESVVYLAPTHALVDQVEHDLSGEVGDINPESVEDTLLEEIGDRLPQLSVMTPERCLALLGSAPELFENVGLLVFDEFHLISADDSQISPKINSRAIDAMLALLSFMSHRQSADLLLLSAMVANGEEIRNWLRSTTGQTVHCFNDPWKPTRQLRSCVIYDDAEVRSSAAETAKLLTKKAQNAIPVQPFGLFSLLSGWHPERPEKLAVRRLTAASPPLTRKPNGRHTSNRNAIAAQVAADYAAQGKRVVVFCADATACGSIADGINDQLDAADIPLTADQEGMRSSILKDVGSSEATYEPTGLRAGVHHGDLIPLERRLMEAVFRRSRAPEGAQFGLEVIAATSTIAQGLNLPCDVVILAGTDRSAQDDPGGNPRKDLLPHEVLNAMGRAGRAAYSATGLAIVIPANPIRIDPSTLSFGLHQNPLDIVFSDKDACQDIIDPVELLLDAVEATASSDPKTQAMIRRLSSVTIDGRSGFDDIAGRSFGYFVRKSRETASADAWLQSRQIALTAATATLQDPPVLPWQQTLAVRNGIPPELVARIVNQMGSAPNDKAETSDWVSWLLDVCVTSSTDLTLLVRDTSLQTVFGRAYSNQVDKDAGSLIILGALKALIEMWCGGKSLVEIETWLLAFIREHEQPVVRQATAQKHANRARRFSIRILPDIAFVCGLLSQIGKAIELETGNSPSPVIEMLQQMVKAGDFNRHHSCLRRETNSTTRVGSYEDLKTIADGFSADASADLDTVHNEVRVALALRLFSSIGDLGLGQQ</sequence>
<dbReference type="SUPFAM" id="SSF52540">
    <property type="entry name" value="P-loop containing nucleoside triphosphate hydrolases"/>
    <property type="match status" value="1"/>
</dbReference>
<evidence type="ECO:0000256" key="3">
    <source>
        <dbReference type="ARBA" id="ARBA00022806"/>
    </source>
</evidence>
<dbReference type="Gene3D" id="3.40.50.300">
    <property type="entry name" value="P-loop containing nucleotide triphosphate hydrolases"/>
    <property type="match status" value="2"/>
</dbReference>
<dbReference type="SMART" id="SM00490">
    <property type="entry name" value="HELICc"/>
    <property type="match status" value="1"/>
</dbReference>
<organism evidence="7 8">
    <name type="scientific">Parasulfitobacter algicola</name>
    <dbReference type="NCBI Taxonomy" id="2614809"/>
    <lineage>
        <taxon>Bacteria</taxon>
        <taxon>Pseudomonadati</taxon>
        <taxon>Pseudomonadota</taxon>
        <taxon>Alphaproteobacteria</taxon>
        <taxon>Rhodobacterales</taxon>
        <taxon>Roseobacteraceae</taxon>
        <taxon>Parasulfitobacter</taxon>
    </lineage>
</organism>
<comment type="caution">
    <text evidence="7">The sequence shown here is derived from an EMBL/GenBank/DDBJ whole genome shotgun (WGS) entry which is preliminary data.</text>
</comment>
<keyword evidence="1" id="KW-0547">Nucleotide-binding</keyword>
<dbReference type="PANTHER" id="PTHR47961:SF6">
    <property type="entry name" value="DNA-DIRECTED DNA POLYMERASE"/>
    <property type="match status" value="1"/>
</dbReference>
<dbReference type="Pfam" id="PF00270">
    <property type="entry name" value="DEAD"/>
    <property type="match status" value="1"/>
</dbReference>
<dbReference type="GO" id="GO:0004386">
    <property type="term" value="F:helicase activity"/>
    <property type="evidence" value="ECO:0007669"/>
    <property type="project" value="UniProtKB-KW"/>
</dbReference>
<feature type="domain" description="Helicase ATP-binding" evidence="5">
    <location>
        <begin position="302"/>
        <end position="475"/>
    </location>
</feature>
<reference evidence="7 8" key="1">
    <citation type="submission" date="2020-06" db="EMBL/GenBank/DDBJ databases">
        <title>Sulfitobacter algicola sp. nov., isolated from green algae.</title>
        <authorList>
            <person name="Wang C."/>
        </authorList>
    </citation>
    <scope>NUCLEOTIDE SEQUENCE [LARGE SCALE GENOMIC DNA]</scope>
    <source>
        <strain evidence="7 8">1151</strain>
    </source>
</reference>
<dbReference type="RefSeq" id="WP_174140108.1">
    <property type="nucleotide sequence ID" value="NZ_JABUFE010000026.1"/>
</dbReference>
<protein>
    <submittedName>
        <fullName evidence="7">DEAD/DEAH box helicase</fullName>
    </submittedName>
</protein>
<dbReference type="InterPro" id="IPR001650">
    <property type="entry name" value="Helicase_C-like"/>
</dbReference>
<keyword evidence="2" id="KW-0378">Hydrolase</keyword>
<evidence type="ECO:0000313" key="8">
    <source>
        <dbReference type="Proteomes" id="UP000777935"/>
    </source>
</evidence>
<evidence type="ECO:0000259" key="5">
    <source>
        <dbReference type="PROSITE" id="PS51192"/>
    </source>
</evidence>
<evidence type="ECO:0000256" key="2">
    <source>
        <dbReference type="ARBA" id="ARBA00022801"/>
    </source>
</evidence>
<dbReference type="EMBL" id="JABUFE010000026">
    <property type="protein sequence ID" value="NSX56956.1"/>
    <property type="molecule type" value="Genomic_DNA"/>
</dbReference>
<dbReference type="PROSITE" id="PS51192">
    <property type="entry name" value="HELICASE_ATP_BIND_1"/>
    <property type="match status" value="1"/>
</dbReference>
<dbReference type="PANTHER" id="PTHR47961">
    <property type="entry name" value="DNA POLYMERASE THETA, PUTATIVE (AFU_ORTHOLOGUE AFUA_1G05260)-RELATED"/>
    <property type="match status" value="1"/>
</dbReference>
<keyword evidence="3 7" id="KW-0347">Helicase</keyword>
<dbReference type="Proteomes" id="UP000777935">
    <property type="component" value="Unassembled WGS sequence"/>
</dbReference>
<name>A0ABX2IVJ7_9RHOB</name>
<feature type="domain" description="Helicase C-terminal" evidence="6">
    <location>
        <begin position="570"/>
        <end position="797"/>
    </location>
</feature>
<dbReference type="SMART" id="SM00487">
    <property type="entry name" value="DEXDc"/>
    <property type="match status" value="1"/>
</dbReference>
<evidence type="ECO:0000259" key="6">
    <source>
        <dbReference type="PROSITE" id="PS51194"/>
    </source>
</evidence>
<keyword evidence="4" id="KW-0067">ATP-binding</keyword>
<keyword evidence="8" id="KW-1185">Reference proteome</keyword>
<dbReference type="InterPro" id="IPR011545">
    <property type="entry name" value="DEAD/DEAH_box_helicase_dom"/>
</dbReference>
<proteinExistence type="predicted"/>
<evidence type="ECO:0000256" key="4">
    <source>
        <dbReference type="ARBA" id="ARBA00022840"/>
    </source>
</evidence>
<dbReference type="InterPro" id="IPR027417">
    <property type="entry name" value="P-loop_NTPase"/>
</dbReference>
<evidence type="ECO:0000313" key="7">
    <source>
        <dbReference type="EMBL" id="NSX56956.1"/>
    </source>
</evidence>
<dbReference type="PROSITE" id="PS51194">
    <property type="entry name" value="HELICASE_CTER"/>
    <property type="match status" value="1"/>
</dbReference>
<dbReference type="InterPro" id="IPR050474">
    <property type="entry name" value="Hel308_SKI2-like"/>
</dbReference>
<dbReference type="InterPro" id="IPR014001">
    <property type="entry name" value="Helicase_ATP-bd"/>
</dbReference>
<evidence type="ECO:0000256" key="1">
    <source>
        <dbReference type="ARBA" id="ARBA00022741"/>
    </source>
</evidence>
<accession>A0ABX2IVJ7</accession>